<dbReference type="Pfam" id="PF13516">
    <property type="entry name" value="LRR_6"/>
    <property type="match status" value="1"/>
</dbReference>
<dbReference type="EMBL" id="GL376562">
    <property type="status" value="NOT_ANNOTATED_CDS"/>
    <property type="molecule type" value="Genomic_DNA"/>
</dbReference>
<dbReference type="InterPro" id="IPR001611">
    <property type="entry name" value="Leu-rich_rpt"/>
</dbReference>
<dbReference type="InParanoid" id="K3X269"/>
<dbReference type="STRING" id="431595.K3X269"/>
<dbReference type="SUPFAM" id="SSF52075">
    <property type="entry name" value="Outer arm dynein light chain 1"/>
    <property type="match status" value="1"/>
</dbReference>
<dbReference type="HOGENOM" id="CLU_1173303_0_0_1"/>
<sequence length="218" mass="24265">MRRGSVGLDGAEAQYCDLSGRGLSTLQIERTLCVFEAADAIDLSNNEIESVPSTIPPTILALDLSFNLIANAQGVDRLKNLQEIHLGFNRLMDVSVLEFCPLLQHVNLSGNRLMNTRGLETLAFLENLNLSENLIEFPEALRPLSLNLHLTHLTLRGNPIAINTKNDYRVLLLDMIPSVLMLDDKKIRNAVKCKTVKVCDPQQDTTASRDQSEAADRW</sequence>
<dbReference type="InterPro" id="IPR032675">
    <property type="entry name" value="LRR_dom_sf"/>
</dbReference>
<evidence type="ECO:0000256" key="1">
    <source>
        <dbReference type="ARBA" id="ARBA00022614"/>
    </source>
</evidence>
<name>K3X269_GLOUD</name>
<dbReference type="Proteomes" id="UP000019132">
    <property type="component" value="Unassembled WGS sequence"/>
</dbReference>
<dbReference type="AlphaFoldDB" id="K3X269"/>
<keyword evidence="1" id="KW-0433">Leucine-rich repeat</keyword>
<reference evidence="3" key="3">
    <citation type="submission" date="2015-02" db="UniProtKB">
        <authorList>
            <consortium name="EnsemblProtists"/>
        </authorList>
    </citation>
    <scope>IDENTIFICATION</scope>
    <source>
        <strain evidence="3">DAOM BR144</strain>
    </source>
</reference>
<evidence type="ECO:0000256" key="2">
    <source>
        <dbReference type="ARBA" id="ARBA00022737"/>
    </source>
</evidence>
<dbReference type="VEuPathDB" id="FungiDB:PYU1_G011293"/>
<organism evidence="3 4">
    <name type="scientific">Globisporangium ultimum (strain ATCC 200006 / CBS 805.95 / DAOM BR144)</name>
    <name type="common">Pythium ultimum</name>
    <dbReference type="NCBI Taxonomy" id="431595"/>
    <lineage>
        <taxon>Eukaryota</taxon>
        <taxon>Sar</taxon>
        <taxon>Stramenopiles</taxon>
        <taxon>Oomycota</taxon>
        <taxon>Peronosporomycetes</taxon>
        <taxon>Pythiales</taxon>
        <taxon>Pythiaceae</taxon>
        <taxon>Globisporangium</taxon>
    </lineage>
</organism>
<evidence type="ECO:0008006" key="5">
    <source>
        <dbReference type="Google" id="ProtNLM"/>
    </source>
</evidence>
<keyword evidence="2" id="KW-0677">Repeat</keyword>
<keyword evidence="4" id="KW-1185">Reference proteome</keyword>
<dbReference type="eggNOG" id="KOG0531">
    <property type="taxonomic scope" value="Eukaryota"/>
</dbReference>
<proteinExistence type="predicted"/>
<accession>K3X269</accession>
<dbReference type="GO" id="GO:0005737">
    <property type="term" value="C:cytoplasm"/>
    <property type="evidence" value="ECO:0007669"/>
    <property type="project" value="TreeGrafter"/>
</dbReference>
<dbReference type="Gene3D" id="3.80.10.10">
    <property type="entry name" value="Ribonuclease Inhibitor"/>
    <property type="match status" value="2"/>
</dbReference>
<reference evidence="4" key="1">
    <citation type="journal article" date="2010" name="Genome Biol.">
        <title>Genome sequence of the necrotrophic plant pathogen Pythium ultimum reveals original pathogenicity mechanisms and effector repertoire.</title>
        <authorList>
            <person name="Levesque C.A."/>
            <person name="Brouwer H."/>
            <person name="Cano L."/>
            <person name="Hamilton J.P."/>
            <person name="Holt C."/>
            <person name="Huitema E."/>
            <person name="Raffaele S."/>
            <person name="Robideau G.P."/>
            <person name="Thines M."/>
            <person name="Win J."/>
            <person name="Zerillo M.M."/>
            <person name="Beakes G.W."/>
            <person name="Boore J.L."/>
            <person name="Busam D."/>
            <person name="Dumas B."/>
            <person name="Ferriera S."/>
            <person name="Fuerstenberg S.I."/>
            <person name="Gachon C.M."/>
            <person name="Gaulin E."/>
            <person name="Govers F."/>
            <person name="Grenville-Briggs L."/>
            <person name="Horner N."/>
            <person name="Hostetler J."/>
            <person name="Jiang R.H."/>
            <person name="Johnson J."/>
            <person name="Krajaejun T."/>
            <person name="Lin H."/>
            <person name="Meijer H.J."/>
            <person name="Moore B."/>
            <person name="Morris P."/>
            <person name="Phuntmart V."/>
            <person name="Puiu D."/>
            <person name="Shetty J."/>
            <person name="Stajich J.E."/>
            <person name="Tripathy S."/>
            <person name="Wawra S."/>
            <person name="van West P."/>
            <person name="Whitty B.R."/>
            <person name="Coutinho P.M."/>
            <person name="Henrissat B."/>
            <person name="Martin F."/>
            <person name="Thomas P.D."/>
            <person name="Tyler B.M."/>
            <person name="De Vries R.P."/>
            <person name="Kamoun S."/>
            <person name="Yandell M."/>
            <person name="Tisserat N."/>
            <person name="Buell C.R."/>
        </authorList>
    </citation>
    <scope>NUCLEOTIDE SEQUENCE</scope>
    <source>
        <strain evidence="4">DAOM:BR144</strain>
    </source>
</reference>
<evidence type="ECO:0000313" key="4">
    <source>
        <dbReference type="Proteomes" id="UP000019132"/>
    </source>
</evidence>
<dbReference type="PANTHER" id="PTHR15454:SF73">
    <property type="entry name" value="DYNEIN AXONEMAL LIGHT CHAIN 1"/>
    <property type="match status" value="1"/>
</dbReference>
<dbReference type="PANTHER" id="PTHR15454">
    <property type="entry name" value="NISCHARIN RELATED"/>
    <property type="match status" value="1"/>
</dbReference>
<dbReference type="PROSITE" id="PS51450">
    <property type="entry name" value="LRR"/>
    <property type="match status" value="1"/>
</dbReference>
<protein>
    <recommendedName>
        <fullName evidence="5">U2A'/phosphoprotein 32 family A C-terminal domain-containing protein</fullName>
    </recommendedName>
</protein>
<dbReference type="OMA" id="IHANRPI"/>
<reference evidence="4" key="2">
    <citation type="submission" date="2010-04" db="EMBL/GenBank/DDBJ databases">
        <authorList>
            <person name="Buell R."/>
            <person name="Hamilton J."/>
            <person name="Hostetler J."/>
        </authorList>
    </citation>
    <scope>NUCLEOTIDE SEQUENCE [LARGE SCALE GENOMIC DNA]</scope>
    <source>
        <strain evidence="4">DAOM:BR144</strain>
    </source>
</reference>
<evidence type="ECO:0000313" key="3">
    <source>
        <dbReference type="EnsemblProtists" id="PYU1_T011318"/>
    </source>
</evidence>
<dbReference type="EnsemblProtists" id="PYU1_T011318">
    <property type="protein sequence ID" value="PYU1_T011318"/>
    <property type="gene ID" value="PYU1_G011293"/>
</dbReference>